<dbReference type="AlphaFoldDB" id="A0A1I6LVP6"/>
<reference evidence="3 4" key="1">
    <citation type="submission" date="2016-10" db="EMBL/GenBank/DDBJ databases">
        <authorList>
            <person name="de Groot N.N."/>
        </authorList>
    </citation>
    <scope>NUCLEOTIDE SEQUENCE [LARGE SCALE GENOMIC DNA]</scope>
    <source>
        <strain evidence="3 4">743A</strain>
    </source>
</reference>
<dbReference type="SUPFAM" id="SSF53335">
    <property type="entry name" value="S-adenosyl-L-methionine-dependent methyltransferases"/>
    <property type="match status" value="1"/>
</dbReference>
<gene>
    <name evidence="3" type="ORF">SAMN05661086_03604</name>
</gene>
<dbReference type="GO" id="GO:0008168">
    <property type="term" value="F:methyltransferase activity"/>
    <property type="evidence" value="ECO:0007669"/>
    <property type="project" value="UniProtKB-KW"/>
</dbReference>
<protein>
    <submittedName>
        <fullName evidence="3">tRNA (Cmo5U34)-methyltransferase</fullName>
    </submittedName>
</protein>
<dbReference type="RefSeq" id="WP_092564148.1">
    <property type="nucleotide sequence ID" value="NZ_FOYZ01000022.1"/>
</dbReference>
<name>A0A1I6LVP6_9FIRM</name>
<dbReference type="CDD" id="cd02440">
    <property type="entry name" value="AdoMet_MTases"/>
    <property type="match status" value="1"/>
</dbReference>
<accession>A0A1I6LVP6</accession>
<dbReference type="EMBL" id="FOYZ01000022">
    <property type="protein sequence ID" value="SFS07515.1"/>
    <property type="molecule type" value="Genomic_DNA"/>
</dbReference>
<dbReference type="OrthoDB" id="9808140at2"/>
<keyword evidence="4" id="KW-1185">Reference proteome</keyword>
<dbReference type="InterPro" id="IPR041698">
    <property type="entry name" value="Methyltransf_25"/>
</dbReference>
<proteinExistence type="predicted"/>
<evidence type="ECO:0000313" key="3">
    <source>
        <dbReference type="EMBL" id="SFS07515.1"/>
    </source>
</evidence>
<evidence type="ECO:0000313" key="4">
    <source>
        <dbReference type="Proteomes" id="UP000199659"/>
    </source>
</evidence>
<dbReference type="Proteomes" id="UP000199659">
    <property type="component" value="Unassembled WGS sequence"/>
</dbReference>
<dbReference type="Gene3D" id="3.40.50.150">
    <property type="entry name" value="Vaccinia Virus protein VP39"/>
    <property type="match status" value="1"/>
</dbReference>
<dbReference type="GO" id="GO:0032259">
    <property type="term" value="P:methylation"/>
    <property type="evidence" value="ECO:0007669"/>
    <property type="project" value="UniProtKB-KW"/>
</dbReference>
<dbReference type="Pfam" id="PF13649">
    <property type="entry name" value="Methyltransf_25"/>
    <property type="match status" value="1"/>
</dbReference>
<dbReference type="PANTHER" id="PTHR43861">
    <property type="entry name" value="TRANS-ACONITATE 2-METHYLTRANSFERASE-RELATED"/>
    <property type="match status" value="1"/>
</dbReference>
<sequence>MNHEEIIDDFNKRSSEYDKIIHEVIAYYDTMIKNMGFFMPFRREDEIKVLDLGCGTGNTSKMILEFFPNASIDAYDLAINSVNTYNKRFEDYNAHACIGDLRDEAIYKADYYDCVVSSLAIHHLPTDKEKYSVYKNSFKTLKPNGYISIGENVAGSSVRLTKLYESMWLDYMRDNGLNENAVQQYYDEYFEKDSPISMMKQLSMMSDIGFSEIDCMWKYSFYAVFGGMKPLQ</sequence>
<dbReference type="STRING" id="37658.SAMN05661086_03604"/>
<keyword evidence="3" id="KW-0489">Methyltransferase</keyword>
<organism evidence="3 4">
    <name type="scientific">Anaeromicropila populeti</name>
    <dbReference type="NCBI Taxonomy" id="37658"/>
    <lineage>
        <taxon>Bacteria</taxon>
        <taxon>Bacillati</taxon>
        <taxon>Bacillota</taxon>
        <taxon>Clostridia</taxon>
        <taxon>Lachnospirales</taxon>
        <taxon>Lachnospiraceae</taxon>
        <taxon>Anaeromicropila</taxon>
    </lineage>
</organism>
<evidence type="ECO:0000259" key="2">
    <source>
        <dbReference type="Pfam" id="PF13649"/>
    </source>
</evidence>
<keyword evidence="1 3" id="KW-0808">Transferase</keyword>
<dbReference type="InterPro" id="IPR029063">
    <property type="entry name" value="SAM-dependent_MTases_sf"/>
</dbReference>
<feature type="domain" description="Methyltransferase" evidence="2">
    <location>
        <begin position="49"/>
        <end position="145"/>
    </location>
</feature>
<evidence type="ECO:0000256" key="1">
    <source>
        <dbReference type="ARBA" id="ARBA00022679"/>
    </source>
</evidence>